<dbReference type="Proteomes" id="UP000070224">
    <property type="component" value="Unassembled WGS sequence"/>
</dbReference>
<organism evidence="1 2">
    <name type="scientific">Porphyromonas somerae</name>
    <dbReference type="NCBI Taxonomy" id="322095"/>
    <lineage>
        <taxon>Bacteria</taxon>
        <taxon>Pseudomonadati</taxon>
        <taxon>Bacteroidota</taxon>
        <taxon>Bacteroidia</taxon>
        <taxon>Bacteroidales</taxon>
        <taxon>Porphyromonadaceae</taxon>
        <taxon>Porphyromonas</taxon>
    </lineage>
</organism>
<dbReference type="EMBL" id="LSDK01000019">
    <property type="protein sequence ID" value="KXB78205.1"/>
    <property type="molecule type" value="Genomic_DNA"/>
</dbReference>
<proteinExistence type="predicted"/>
<dbReference type="AlphaFoldDB" id="A0A134BE53"/>
<accession>A0A134BE53</accession>
<gene>
    <name evidence="1" type="ORF">HMPREF3185_00235</name>
</gene>
<evidence type="ECO:0000313" key="1">
    <source>
        <dbReference type="EMBL" id="KXB78205.1"/>
    </source>
</evidence>
<reference evidence="2" key="1">
    <citation type="submission" date="2016-01" db="EMBL/GenBank/DDBJ databases">
        <authorList>
            <person name="Mitreva M."/>
            <person name="Pepin K.H."/>
            <person name="Mihindukulasuriya K.A."/>
            <person name="Fulton R."/>
            <person name="Fronick C."/>
            <person name="O'Laughlin M."/>
            <person name="Miner T."/>
            <person name="Herter B."/>
            <person name="Rosa B.A."/>
            <person name="Cordes M."/>
            <person name="Tomlinson C."/>
            <person name="Wollam A."/>
            <person name="Palsikar V.B."/>
            <person name="Mardis E.R."/>
            <person name="Wilson R.K."/>
        </authorList>
    </citation>
    <scope>NUCLEOTIDE SEQUENCE [LARGE SCALE GENOMIC DNA]</scope>
    <source>
        <strain evidence="2">KA00683</strain>
    </source>
</reference>
<protein>
    <recommendedName>
        <fullName evidence="3">Lipoprotein</fullName>
    </recommendedName>
</protein>
<name>A0A134BE53_9PORP</name>
<sequence>MTATMKSIISHYLLPALGVACLLGSCSNERVDNFFKKIIQAPPSEIERDVKGHDQIYAVHAILRMGYKAGQIGVGANADEMVDVYNTYHIAGEETVIPIVQEIDIAKDDNGQMTVTTERDHFDVVASDKIVYGLELKYYDQNGMLINHQFTNFPYVKGKDGYSEPDEDNSTLMMHQHFFGVGHFTLSKGSKDEAKTLQLAYPRTLADVPHYIDRYTFMERGGKAEPATKFSASNIYVPDGFELGRNAVPFDNELSWRSIEVTGRPDALQPFRASNGTMYHLVRSIDNQRLNQLVPEIFTYTYRDTDPIEEELGKLFDESYNDDFIDPETEAPRQRYGETVGLLKQERSLDAGAPLDRLGFKGILQFRQAGISFLLQVRLCNILTKGQQRTGDVAKPAKYTNAANPDGGYLWDFNQIQPGWDSYDIDYPLPVRIIADTKDGEAKCYEDVRRFYPSVQRSELWRMLSDPEAFFYRYRRNVVLM</sequence>
<dbReference type="PATRIC" id="fig|322095.3.peg.234"/>
<evidence type="ECO:0000313" key="2">
    <source>
        <dbReference type="Proteomes" id="UP000070224"/>
    </source>
</evidence>
<keyword evidence="2" id="KW-1185">Reference proteome</keyword>
<dbReference type="PROSITE" id="PS51257">
    <property type="entry name" value="PROKAR_LIPOPROTEIN"/>
    <property type="match status" value="1"/>
</dbReference>
<comment type="caution">
    <text evidence="1">The sequence shown here is derived from an EMBL/GenBank/DDBJ whole genome shotgun (WGS) entry which is preliminary data.</text>
</comment>
<dbReference type="STRING" id="322095.HMPREF3185_00235"/>
<evidence type="ECO:0008006" key="3">
    <source>
        <dbReference type="Google" id="ProtNLM"/>
    </source>
</evidence>